<dbReference type="GO" id="GO:0006120">
    <property type="term" value="P:mitochondrial electron transport, NADH to ubiquinone"/>
    <property type="evidence" value="ECO:0007669"/>
    <property type="project" value="InterPro"/>
</dbReference>
<reference evidence="10" key="1">
    <citation type="submission" date="2022-11" db="EMBL/GenBank/DDBJ databases">
        <authorList>
            <person name="Kikuchi T."/>
        </authorList>
    </citation>
    <scope>NUCLEOTIDE SEQUENCE</scope>
    <source>
        <strain evidence="10">PS1010</strain>
    </source>
</reference>
<organism evidence="10 11">
    <name type="scientific">Caenorhabditis angaria</name>
    <dbReference type="NCBI Taxonomy" id="860376"/>
    <lineage>
        <taxon>Eukaryota</taxon>
        <taxon>Metazoa</taxon>
        <taxon>Ecdysozoa</taxon>
        <taxon>Nematoda</taxon>
        <taxon>Chromadorea</taxon>
        <taxon>Rhabditida</taxon>
        <taxon>Rhabditina</taxon>
        <taxon>Rhabditomorpha</taxon>
        <taxon>Rhabditoidea</taxon>
        <taxon>Rhabditidae</taxon>
        <taxon>Peloderinae</taxon>
        <taxon>Caenorhabditis</taxon>
    </lineage>
</organism>
<gene>
    <name evidence="10" type="ORF">CAMP_LOCUS8659</name>
</gene>
<comment type="function">
    <text evidence="1 9">Accessory subunit of the mitochondrial membrane respiratory chain NADH dehydrogenase (Complex I), that is believed not to be involved in catalysis. Complex I functions in the transfer of electrons from NADH to the respiratory chain. The immediate electron acceptor for the enzyme is believed to be ubiquinone.</text>
</comment>
<evidence type="ECO:0000256" key="8">
    <source>
        <dbReference type="ARBA" id="ARBA00023157"/>
    </source>
</evidence>
<keyword evidence="9" id="KW-0472">Membrane</keyword>
<dbReference type="Proteomes" id="UP001152747">
    <property type="component" value="Unassembled WGS sequence"/>
</dbReference>
<evidence type="ECO:0000256" key="2">
    <source>
        <dbReference type="ARBA" id="ARBA00010705"/>
    </source>
</evidence>
<comment type="caution">
    <text evidence="10">The sequence shown here is derived from an EMBL/GenBank/DDBJ whole genome shotgun (WGS) entry which is preliminary data.</text>
</comment>
<evidence type="ECO:0000256" key="3">
    <source>
        <dbReference type="ARBA" id="ARBA00022448"/>
    </source>
</evidence>
<dbReference type="OrthoDB" id="276296at2759"/>
<evidence type="ECO:0000313" key="11">
    <source>
        <dbReference type="Proteomes" id="UP001152747"/>
    </source>
</evidence>
<keyword evidence="7 9" id="KW-0496">Mitochondrion</keyword>
<sequence>MHHTRRGSHRMALTKDLKLPSNEELTVPQEITLSTPWLKAVAPYMAKHCEKEANEFMLRRKELEDPRAVLKEGAALTACGVDFLQSLKRSCLPQTQKLAECVDQGSAKLYLSKCHADQKELDACVEANLNLTRPKLGYFSRLHVHESSQPAPQPHIRDYKAEAAKVLAELPDEYHLRKDYRKYNDWRYNITES</sequence>
<evidence type="ECO:0000256" key="1">
    <source>
        <dbReference type="ARBA" id="ARBA00003195"/>
    </source>
</evidence>
<dbReference type="InterPro" id="IPR016680">
    <property type="entry name" value="NDUFA8"/>
</dbReference>
<dbReference type="AlphaFoldDB" id="A0A9P1IML4"/>
<proteinExistence type="inferred from homology"/>
<keyword evidence="5" id="KW-0677">Repeat</keyword>
<dbReference type="GO" id="GO:0005743">
    <property type="term" value="C:mitochondrial inner membrane"/>
    <property type="evidence" value="ECO:0007669"/>
    <property type="project" value="UniProtKB-SubCell"/>
</dbReference>
<accession>A0A9P1IML4</accession>
<evidence type="ECO:0000256" key="4">
    <source>
        <dbReference type="ARBA" id="ARBA00022660"/>
    </source>
</evidence>
<keyword evidence="4 9" id="KW-0679">Respiratory chain</keyword>
<comment type="subcellular location">
    <subcellularLocation>
        <location evidence="9">Mitochondrion inner membrane</location>
    </subcellularLocation>
</comment>
<keyword evidence="9" id="KW-0999">Mitochondrion inner membrane</keyword>
<dbReference type="EMBL" id="CANHGI010000003">
    <property type="protein sequence ID" value="CAI5446022.1"/>
    <property type="molecule type" value="Genomic_DNA"/>
</dbReference>
<keyword evidence="3 9" id="KW-0813">Transport</keyword>
<protein>
    <recommendedName>
        <fullName evidence="9">NADH dehydrogenase [ubiquinone] 1 alpha subcomplex subunit 8</fullName>
    </recommendedName>
</protein>
<evidence type="ECO:0000256" key="7">
    <source>
        <dbReference type="ARBA" id="ARBA00023128"/>
    </source>
</evidence>
<evidence type="ECO:0000256" key="5">
    <source>
        <dbReference type="ARBA" id="ARBA00022737"/>
    </source>
</evidence>
<evidence type="ECO:0000256" key="6">
    <source>
        <dbReference type="ARBA" id="ARBA00022982"/>
    </source>
</evidence>
<evidence type="ECO:0000256" key="9">
    <source>
        <dbReference type="PIRNR" id="PIRNR017016"/>
    </source>
</evidence>
<dbReference type="PANTHER" id="PTHR13344:SF0">
    <property type="entry name" value="NADH DEHYDROGENASE [UBIQUINONE] 1 ALPHA SUBCOMPLEX SUBUNIT 8"/>
    <property type="match status" value="1"/>
</dbReference>
<evidence type="ECO:0000313" key="10">
    <source>
        <dbReference type="EMBL" id="CAI5446022.1"/>
    </source>
</evidence>
<keyword evidence="11" id="KW-1185">Reference proteome</keyword>
<dbReference type="PANTHER" id="PTHR13344">
    <property type="entry name" value="NADH-UBIQUINONE OXIDOREDUCTASE"/>
    <property type="match status" value="1"/>
</dbReference>
<comment type="similarity">
    <text evidence="2 9">Belongs to the complex I NDUFA8 subunit family.</text>
</comment>
<keyword evidence="6 9" id="KW-0249">Electron transport</keyword>
<name>A0A9P1IML4_9PELO</name>
<keyword evidence="8" id="KW-1015">Disulfide bond</keyword>
<dbReference type="PIRSF" id="PIRSF017016">
    <property type="entry name" value="NDUA8"/>
    <property type="match status" value="1"/>
</dbReference>